<keyword evidence="1" id="KW-0472">Membrane</keyword>
<dbReference type="EMBL" id="HE650831">
    <property type="protein sequence ID" value="CCF60365.1"/>
    <property type="molecule type" value="Genomic_DNA"/>
</dbReference>
<keyword evidence="1" id="KW-1133">Transmembrane helix</keyword>
<evidence type="ECO:0000256" key="1">
    <source>
        <dbReference type="SAM" id="Phobius"/>
    </source>
</evidence>
<dbReference type="AlphaFoldDB" id="H2B165"/>
<protein>
    <submittedName>
        <fullName evidence="2">Uncharacterized protein</fullName>
    </submittedName>
</protein>
<dbReference type="InParanoid" id="H2B165"/>
<reference evidence="2 3" key="1">
    <citation type="journal article" date="2011" name="Proc. Natl. Acad. Sci. U.S.A.">
        <title>Evolutionary erosion of yeast sex chromosomes by mating-type switching accidents.</title>
        <authorList>
            <person name="Gordon J.L."/>
            <person name="Armisen D."/>
            <person name="Proux-Wera E."/>
            <person name="Oheigeartaigh S.S."/>
            <person name="Byrne K.P."/>
            <person name="Wolfe K.H."/>
        </authorList>
    </citation>
    <scope>NUCLEOTIDE SEQUENCE [LARGE SCALE GENOMIC DNA]</scope>
    <source>
        <strain evidence="3">ATCC 22294 / BCRC 22015 / CBS 2517 / CECT 1963 / NBRC 1671 / NRRL Y-8276</strain>
    </source>
</reference>
<name>H2B165_KAZAF</name>
<organism evidence="2 3">
    <name type="scientific">Kazachstania africana (strain ATCC 22294 / BCRC 22015 / CBS 2517 / CECT 1963 / NBRC 1671 / NRRL Y-8276)</name>
    <name type="common">Yeast</name>
    <name type="synonym">Kluyveromyces africanus</name>
    <dbReference type="NCBI Taxonomy" id="1071382"/>
    <lineage>
        <taxon>Eukaryota</taxon>
        <taxon>Fungi</taxon>
        <taxon>Dikarya</taxon>
        <taxon>Ascomycota</taxon>
        <taxon>Saccharomycotina</taxon>
        <taxon>Saccharomycetes</taxon>
        <taxon>Saccharomycetales</taxon>
        <taxon>Saccharomycetaceae</taxon>
        <taxon>Kazachstania</taxon>
    </lineage>
</organism>
<accession>H2B165</accession>
<evidence type="ECO:0000313" key="3">
    <source>
        <dbReference type="Proteomes" id="UP000005220"/>
    </source>
</evidence>
<keyword evidence="3" id="KW-1185">Reference proteome</keyword>
<sequence>MFNPLIYIKRFFNGRLANGAILGAYIIDAAISIIPIILATFFRHCSVLWIICSIFIIQIQQKGIIQQLSLIFENMENAEEKIKEGLKKDILYLGKFAEKNYKTLLETIYKDLVQMSGKISDPNMLETSKSVLKEIANHRYTAMKKIYDLHDYSKYILADDDNYMFKTAGDNSREVTPKEIDQANKKLGISGKRLDGPHYKIVRGIRNLPEVVASASCKKD</sequence>
<gene>
    <name evidence="2" type="primary">KAFR0K00120</name>
    <name evidence="2" type="ORF">KAFR_0K00120</name>
</gene>
<dbReference type="Proteomes" id="UP000005220">
    <property type="component" value="Chromosome 11"/>
</dbReference>
<dbReference type="KEGG" id="kaf:KAFR_0K00120"/>
<dbReference type="HOGENOM" id="CLU_1256201_0_0_1"/>
<dbReference type="GeneID" id="13886554"/>
<feature type="transmembrane region" description="Helical" evidence="1">
    <location>
        <begin position="20"/>
        <end position="41"/>
    </location>
</feature>
<dbReference type="RefSeq" id="XP_003959500.1">
    <property type="nucleotide sequence ID" value="XM_003959451.1"/>
</dbReference>
<keyword evidence="1" id="KW-0812">Transmembrane</keyword>
<evidence type="ECO:0000313" key="2">
    <source>
        <dbReference type="EMBL" id="CCF60365.1"/>
    </source>
</evidence>
<proteinExistence type="predicted"/>